<name>A0A8D5JCN6_9BACT</name>
<evidence type="ECO:0000259" key="1">
    <source>
        <dbReference type="PROSITE" id="PS51833"/>
    </source>
</evidence>
<evidence type="ECO:0000313" key="3">
    <source>
        <dbReference type="Proteomes" id="UP000826725"/>
    </source>
</evidence>
<dbReference type="InterPro" id="IPR013976">
    <property type="entry name" value="HDOD"/>
</dbReference>
<dbReference type="PROSITE" id="PS51833">
    <property type="entry name" value="HDOD"/>
    <property type="match status" value="1"/>
</dbReference>
<dbReference type="InterPro" id="IPR052340">
    <property type="entry name" value="RNase_Y/CdgJ"/>
</dbReference>
<proteinExistence type="predicted"/>
<dbReference type="EMBL" id="AP024086">
    <property type="protein sequence ID" value="BCL59868.1"/>
    <property type="molecule type" value="Genomic_DNA"/>
</dbReference>
<protein>
    <submittedName>
        <fullName evidence="2">Metal-dependent phosphohydrolase</fullName>
    </submittedName>
</protein>
<evidence type="ECO:0000313" key="2">
    <source>
        <dbReference type="EMBL" id="BCL59868.1"/>
    </source>
</evidence>
<dbReference type="KEGG" id="dbk:DGMP_05610"/>
<dbReference type="PANTHER" id="PTHR33525:SF3">
    <property type="entry name" value="RIBONUCLEASE Y"/>
    <property type="match status" value="1"/>
</dbReference>
<gene>
    <name evidence="2" type="ORF">DGMP_05610</name>
</gene>
<dbReference type="Proteomes" id="UP000826725">
    <property type="component" value="Chromosome"/>
</dbReference>
<dbReference type="RefSeq" id="WP_228856047.1">
    <property type="nucleotide sequence ID" value="NZ_AP024086.1"/>
</dbReference>
<feature type="domain" description="HDOD" evidence="1">
    <location>
        <begin position="14"/>
        <end position="210"/>
    </location>
</feature>
<organism evidence="2 3">
    <name type="scientific">Desulfomarina profundi</name>
    <dbReference type="NCBI Taxonomy" id="2772557"/>
    <lineage>
        <taxon>Bacteria</taxon>
        <taxon>Pseudomonadati</taxon>
        <taxon>Thermodesulfobacteriota</taxon>
        <taxon>Desulfobulbia</taxon>
        <taxon>Desulfobulbales</taxon>
        <taxon>Desulfobulbaceae</taxon>
        <taxon>Desulfomarina</taxon>
    </lineage>
</organism>
<reference evidence="2" key="1">
    <citation type="submission" date="2020-09" db="EMBL/GenBank/DDBJ databases">
        <title>Desulfogranum mesoprofundum gen. nov., sp. nov., a novel mesophilic, sulfate-reducing chemolithoautotroph isolated from a deep-sea hydrothermal vent chimney in the Suiyo Seamount.</title>
        <authorList>
            <person name="Hashimoto Y."/>
            <person name="Nakagawa S."/>
        </authorList>
    </citation>
    <scope>NUCLEOTIDE SEQUENCE</scope>
    <source>
        <strain evidence="2">KT2</strain>
    </source>
</reference>
<accession>A0A8D5JCN6</accession>
<sequence>MSTANLFIDKFTDIQPLPHVVTTLSALIADSESTIKDFEEVIKMDPILVTRLLRLVNSPYYGLAQKVDSIGRAVAFIGMKNLHNLAVTDALKTIFDEPPENTAIFSKTRLWIHSAVVSICAKMVAERIFGVNGDDAYLCGILHDFGLLVEEQVEKENFHEICSTCTSTRNLIILEREHFGTDHCEIGYFMSLDWNMPENTVAAIRDHHTIMEDVDPASLTGIIQISEFIADKLQFSTLPDIETVISPPLLEHLKENMDEYSVLMEDLPAEIENAQSIYG</sequence>
<dbReference type="AlphaFoldDB" id="A0A8D5JCN6"/>
<dbReference type="PANTHER" id="PTHR33525">
    <property type="match status" value="1"/>
</dbReference>
<dbReference type="Pfam" id="PF08668">
    <property type="entry name" value="HDOD"/>
    <property type="match status" value="1"/>
</dbReference>
<keyword evidence="3" id="KW-1185">Reference proteome</keyword>